<evidence type="ECO:0000313" key="2">
    <source>
        <dbReference type="Proteomes" id="UP000007148"/>
    </source>
</evidence>
<dbReference type="Gene3D" id="3.80.10.10">
    <property type="entry name" value="Ribonuclease Inhibitor"/>
    <property type="match status" value="1"/>
</dbReference>
<gene>
    <name evidence="1" type="ORF">PIIN_03549</name>
</gene>
<accession>G4TE66</accession>
<comment type="caution">
    <text evidence="1">The sequence shown here is derived from an EMBL/GenBank/DDBJ whole genome shotgun (WGS) entry which is preliminary data.</text>
</comment>
<dbReference type="OMA" id="HITHIGT"/>
<protein>
    <recommendedName>
        <fullName evidence="3">F-box domain-containing protein</fullName>
    </recommendedName>
</protein>
<dbReference type="Proteomes" id="UP000007148">
    <property type="component" value="Unassembled WGS sequence"/>
</dbReference>
<dbReference type="InterPro" id="IPR032675">
    <property type="entry name" value="LRR_dom_sf"/>
</dbReference>
<dbReference type="AlphaFoldDB" id="G4TE66"/>
<dbReference type="InParanoid" id="G4TE66"/>
<sequence>MDPLFHRPTPDEICLILGQIAENDERIAIIDNELKLLQQRRLHLANANASLRSRLAPVRRLTFDVLSLIFRHHVHIYDGDPWTLAHVSRTWRSAAFADRALWTGLHVQLCPILPSAPPENRRITGREYCSNITQLDLALRRASNHGLDVKIASPSAFPTVVRAHVVDMLHLISQHMGRWNSLEIEGSISRLPGLNASPPSNLERLTLKTRDTSLLQLINTSSINLKSLTSTQMDLSNFTAAIWLPTLRFLDITIPIDHRIPPQTEILKDILARAVLLEELTLDFHQMQLQVGELVRLPSLRKLQLYDIPQLLPFDCPNLTHLLVSVGKRRPILTTAPLPTPSKALYLPSLRSLTFQHPNLAAISAIVAPNLEQLVISPQVRVIAPQYNDNALRSIWSDEKRATGTMLSPRVLHLEDLHVSAETIRYLLGYLHGLENLTIKWVRTDHTVVLNSLVESISPAKGQGPDTTGKLARPTLCPSLQTLVIHDTSTLRSTDTKAMEAALLSIVSIRRQSGYPLKSVTCKWPQGCDMDEFKI</sequence>
<evidence type="ECO:0008006" key="3">
    <source>
        <dbReference type="Google" id="ProtNLM"/>
    </source>
</evidence>
<reference evidence="1 2" key="1">
    <citation type="journal article" date="2011" name="PLoS Pathog.">
        <title>Endophytic Life Strategies Decoded by Genome and Transcriptome Analyses of the Mutualistic Root Symbiont Piriformospora indica.</title>
        <authorList>
            <person name="Zuccaro A."/>
            <person name="Lahrmann U."/>
            <person name="Guldener U."/>
            <person name="Langen G."/>
            <person name="Pfiffi S."/>
            <person name="Biedenkopf D."/>
            <person name="Wong P."/>
            <person name="Samans B."/>
            <person name="Grimm C."/>
            <person name="Basiewicz M."/>
            <person name="Murat C."/>
            <person name="Martin F."/>
            <person name="Kogel K.H."/>
        </authorList>
    </citation>
    <scope>NUCLEOTIDE SEQUENCE [LARGE SCALE GENOMIC DNA]</scope>
    <source>
        <strain evidence="1 2">DSM 11827</strain>
    </source>
</reference>
<dbReference type="EMBL" id="CAFZ01000059">
    <property type="protein sequence ID" value="CCA69610.1"/>
    <property type="molecule type" value="Genomic_DNA"/>
</dbReference>
<name>G4TE66_SERID</name>
<evidence type="ECO:0000313" key="1">
    <source>
        <dbReference type="EMBL" id="CCA69610.1"/>
    </source>
</evidence>
<dbReference type="OrthoDB" id="3365698at2759"/>
<dbReference type="SUPFAM" id="SSF52047">
    <property type="entry name" value="RNI-like"/>
    <property type="match status" value="1"/>
</dbReference>
<keyword evidence="2" id="KW-1185">Reference proteome</keyword>
<proteinExistence type="predicted"/>
<dbReference type="HOGENOM" id="CLU_031654_0_0_1"/>
<organism evidence="1 2">
    <name type="scientific">Serendipita indica (strain DSM 11827)</name>
    <name type="common">Root endophyte fungus</name>
    <name type="synonym">Piriformospora indica</name>
    <dbReference type="NCBI Taxonomy" id="1109443"/>
    <lineage>
        <taxon>Eukaryota</taxon>
        <taxon>Fungi</taxon>
        <taxon>Dikarya</taxon>
        <taxon>Basidiomycota</taxon>
        <taxon>Agaricomycotina</taxon>
        <taxon>Agaricomycetes</taxon>
        <taxon>Sebacinales</taxon>
        <taxon>Serendipitaceae</taxon>
        <taxon>Serendipita</taxon>
    </lineage>
</organism>